<keyword evidence="3" id="KW-1185">Reference proteome</keyword>
<gene>
    <name evidence="2" type="ORF">E5225_14535</name>
</gene>
<evidence type="ECO:0000256" key="1">
    <source>
        <dbReference type="SAM" id="MobiDB-lite"/>
    </source>
</evidence>
<sequence length="79" mass="8717">MTMPSTDERDDAPATGTRAPRPAPALPRRTAPQPVRERNRVALETLEATFAGLQQIDERARPVAPPDPPPDVELPWPTR</sequence>
<protein>
    <submittedName>
        <fullName evidence="2">Uncharacterized protein</fullName>
    </submittedName>
</protein>
<evidence type="ECO:0000313" key="2">
    <source>
        <dbReference type="EMBL" id="QCB94593.1"/>
    </source>
</evidence>
<evidence type="ECO:0000313" key="3">
    <source>
        <dbReference type="Proteomes" id="UP000296469"/>
    </source>
</evidence>
<dbReference type="RefSeq" id="WP_135973347.1">
    <property type="nucleotide sequence ID" value="NZ_CP039291.1"/>
</dbReference>
<feature type="compositionally biased region" description="Pro residues" evidence="1">
    <location>
        <begin position="63"/>
        <end position="79"/>
    </location>
</feature>
<accession>A0A4P7SPF1</accession>
<dbReference type="AlphaFoldDB" id="A0A4P7SPF1"/>
<dbReference type="KEGG" id="celz:E5225_14535"/>
<feature type="region of interest" description="Disordered" evidence="1">
    <location>
        <begin position="1"/>
        <end position="39"/>
    </location>
</feature>
<proteinExistence type="predicted"/>
<reference evidence="2 3" key="1">
    <citation type="submission" date="2019-04" db="EMBL/GenBank/DDBJ databases">
        <title>Isolation and identification of Cellulomonas shaoxiangyii sp. Nov. isolated from feces of the Tibetan antelopes (Pantholops hodgsonii) in the Qinghai-Tibet plateau of China.</title>
        <authorList>
            <person name="Tian Z."/>
        </authorList>
    </citation>
    <scope>NUCLEOTIDE SEQUENCE [LARGE SCALE GENOMIC DNA]</scope>
    <source>
        <strain evidence="2 3">Z28</strain>
    </source>
</reference>
<dbReference type="Proteomes" id="UP000296469">
    <property type="component" value="Chromosome"/>
</dbReference>
<dbReference type="EMBL" id="CP039291">
    <property type="protein sequence ID" value="QCB94593.1"/>
    <property type="molecule type" value="Genomic_DNA"/>
</dbReference>
<name>A0A4P7SPF1_9CELL</name>
<feature type="region of interest" description="Disordered" evidence="1">
    <location>
        <begin position="52"/>
        <end position="79"/>
    </location>
</feature>
<organism evidence="2 3">
    <name type="scientific">Cellulomonas shaoxiangyii</name>
    <dbReference type="NCBI Taxonomy" id="2566013"/>
    <lineage>
        <taxon>Bacteria</taxon>
        <taxon>Bacillati</taxon>
        <taxon>Actinomycetota</taxon>
        <taxon>Actinomycetes</taxon>
        <taxon>Micrococcales</taxon>
        <taxon>Cellulomonadaceae</taxon>
        <taxon>Cellulomonas</taxon>
    </lineage>
</organism>
<feature type="compositionally biased region" description="Low complexity" evidence="1">
    <location>
        <begin position="13"/>
        <end position="32"/>
    </location>
</feature>